<dbReference type="AlphaFoldDB" id="A0A8K0WQ18"/>
<dbReference type="EMBL" id="JAGPNK010000008">
    <property type="protein sequence ID" value="KAH7317039.1"/>
    <property type="molecule type" value="Genomic_DNA"/>
</dbReference>
<dbReference type="Pfam" id="PF26639">
    <property type="entry name" value="Het-6_barrel"/>
    <property type="match status" value="1"/>
</dbReference>
<proteinExistence type="predicted"/>
<name>A0A8K0WQ18_9HYPO</name>
<dbReference type="Pfam" id="PF06985">
    <property type="entry name" value="HET"/>
    <property type="match status" value="1"/>
</dbReference>
<evidence type="ECO:0000313" key="3">
    <source>
        <dbReference type="EMBL" id="KAH7317039.1"/>
    </source>
</evidence>
<dbReference type="PANTHER" id="PTHR24148:SF73">
    <property type="entry name" value="HET DOMAIN PROTEIN (AFU_ORTHOLOGUE AFUA_8G01020)"/>
    <property type="match status" value="1"/>
</dbReference>
<accession>A0A8K0WQ18</accession>
<dbReference type="Proteomes" id="UP000813444">
    <property type="component" value="Unassembled WGS sequence"/>
</dbReference>
<reference evidence="3" key="1">
    <citation type="journal article" date="2021" name="Nat. Commun.">
        <title>Genetic determinants of endophytism in the Arabidopsis root mycobiome.</title>
        <authorList>
            <person name="Mesny F."/>
            <person name="Miyauchi S."/>
            <person name="Thiergart T."/>
            <person name="Pickel B."/>
            <person name="Atanasova L."/>
            <person name="Karlsson M."/>
            <person name="Huettel B."/>
            <person name="Barry K.W."/>
            <person name="Haridas S."/>
            <person name="Chen C."/>
            <person name="Bauer D."/>
            <person name="Andreopoulos W."/>
            <person name="Pangilinan J."/>
            <person name="LaButti K."/>
            <person name="Riley R."/>
            <person name="Lipzen A."/>
            <person name="Clum A."/>
            <person name="Drula E."/>
            <person name="Henrissat B."/>
            <person name="Kohler A."/>
            <person name="Grigoriev I.V."/>
            <person name="Martin F.M."/>
            <person name="Hacquard S."/>
        </authorList>
    </citation>
    <scope>NUCLEOTIDE SEQUENCE</scope>
    <source>
        <strain evidence="3">MPI-CAGE-CH-0235</strain>
    </source>
</reference>
<dbReference type="InterPro" id="IPR010730">
    <property type="entry name" value="HET"/>
</dbReference>
<dbReference type="OrthoDB" id="3553147at2759"/>
<gene>
    <name evidence="3" type="ORF">B0I35DRAFT_512842</name>
</gene>
<dbReference type="PANTHER" id="PTHR24148">
    <property type="entry name" value="ANKYRIN REPEAT DOMAIN-CONTAINING PROTEIN 39 HOMOLOG-RELATED"/>
    <property type="match status" value="1"/>
</dbReference>
<feature type="region of interest" description="Disordered" evidence="1">
    <location>
        <begin position="165"/>
        <end position="184"/>
    </location>
</feature>
<evidence type="ECO:0000259" key="2">
    <source>
        <dbReference type="Pfam" id="PF06985"/>
    </source>
</evidence>
<protein>
    <submittedName>
        <fullName evidence="3">Heterokaryon incompatibility protein-domain-containing protein</fullName>
    </submittedName>
</protein>
<feature type="domain" description="Heterokaryon incompatibility" evidence="2">
    <location>
        <begin position="50"/>
        <end position="222"/>
    </location>
</feature>
<sequence>MSSPTPYPYDPIDASRGQIRLFEILPGNSTDPINVVMSTVTLWVGSTTPYEALSYPWGPKDLLFPITLRSGYGIGQVLIRRNLWTILRTLRSTADSRIFWTDAICIDQANEKEIAEHVLEMHRVYALADRVIIWLDSGSANMNSLVQQAMDTLLSIQQHVEVDWKTGSTTPRPSNEFSAGDVSHGAAPSGGIDLGSITQSQWLAIDRLMNVEWFNRLWTVQEARLASPRSICLCGAKTVLWRHLLNALLILRLQPCPPAVRMRAKYLTDIFNPNTQWSLLKLCEFTSRQGCEDPRDHVYALLGMLPAEQAWLPLKVDKGITLDEVFVRLAETFIKGNWLEFLSLCRPVTTVRSLRPSWAPNPLLPRDTEEFYLPGCGVPTRGEATVIDGKILQIAVVQCGVVSSVIYRSETPMALPEAIKGIISMLYDEVFDDNYVSGCSAIEALCGTMLAKDFSTLIEPPDPQLPPLSSCVDILRIIWEYRDRENRDVLLSQALQQMLDSTNFLLGFSYACKGRAVVRMSNGYLGIAPSAVRVGDILYNVLGHDAPLLLRPAEDDKLQVVGDCFAYGLMNSEALLGPFPSHMEKVVHPSGDRTQRRTYRDKNSGEVTLVDPRVISYGIFHRLHHIGVPDLVTREELQSIGVDVQFRYLI</sequence>
<comment type="caution">
    <text evidence="3">The sequence shown here is derived from an EMBL/GenBank/DDBJ whole genome shotgun (WGS) entry which is preliminary data.</text>
</comment>
<dbReference type="InterPro" id="IPR052895">
    <property type="entry name" value="HetReg/Transcr_Mod"/>
</dbReference>
<keyword evidence="4" id="KW-1185">Reference proteome</keyword>
<evidence type="ECO:0000256" key="1">
    <source>
        <dbReference type="SAM" id="MobiDB-lite"/>
    </source>
</evidence>
<evidence type="ECO:0000313" key="4">
    <source>
        <dbReference type="Proteomes" id="UP000813444"/>
    </source>
</evidence>
<feature type="compositionally biased region" description="Polar residues" evidence="1">
    <location>
        <begin position="166"/>
        <end position="177"/>
    </location>
</feature>
<organism evidence="3 4">
    <name type="scientific">Stachybotrys elegans</name>
    <dbReference type="NCBI Taxonomy" id="80388"/>
    <lineage>
        <taxon>Eukaryota</taxon>
        <taxon>Fungi</taxon>
        <taxon>Dikarya</taxon>
        <taxon>Ascomycota</taxon>
        <taxon>Pezizomycotina</taxon>
        <taxon>Sordariomycetes</taxon>
        <taxon>Hypocreomycetidae</taxon>
        <taxon>Hypocreales</taxon>
        <taxon>Stachybotryaceae</taxon>
        <taxon>Stachybotrys</taxon>
    </lineage>
</organism>